<dbReference type="EMBL" id="JBHRWW010000014">
    <property type="protein sequence ID" value="MFC3689934.1"/>
    <property type="molecule type" value="Genomic_DNA"/>
</dbReference>
<dbReference type="PANTHER" id="PTHR13929:SF0">
    <property type="entry name" value="UBIA PRENYLTRANSFERASE DOMAIN-CONTAINING PROTEIN 1"/>
    <property type="match status" value="1"/>
</dbReference>
<evidence type="ECO:0000256" key="1">
    <source>
        <dbReference type="ARBA" id="ARBA00004141"/>
    </source>
</evidence>
<evidence type="ECO:0000256" key="8">
    <source>
        <dbReference type="HAMAP-Rule" id="MF_01937"/>
    </source>
</evidence>
<dbReference type="Pfam" id="PF01040">
    <property type="entry name" value="UbiA"/>
    <property type="match status" value="1"/>
</dbReference>
<evidence type="ECO:0000313" key="10">
    <source>
        <dbReference type="EMBL" id="MFC3689934.1"/>
    </source>
</evidence>
<dbReference type="NCBIfam" id="TIGR00751">
    <property type="entry name" value="menA"/>
    <property type="match status" value="1"/>
</dbReference>
<evidence type="ECO:0000256" key="6">
    <source>
        <dbReference type="ARBA" id="ARBA00022989"/>
    </source>
</evidence>
<comment type="catalytic activity">
    <reaction evidence="8">
        <text>an all-trans-polyprenyl diphosphate + 1,4-dihydroxy-2-naphthoate + H(+) = a 2-demethylmenaquinol + CO2 + diphosphate</text>
        <dbReference type="Rhea" id="RHEA:26478"/>
        <dbReference type="Rhea" id="RHEA-COMP:9563"/>
        <dbReference type="Rhea" id="RHEA-COMP:9564"/>
        <dbReference type="ChEBI" id="CHEBI:11173"/>
        <dbReference type="ChEBI" id="CHEBI:15378"/>
        <dbReference type="ChEBI" id="CHEBI:16526"/>
        <dbReference type="ChEBI" id="CHEBI:33019"/>
        <dbReference type="ChEBI" id="CHEBI:55437"/>
        <dbReference type="ChEBI" id="CHEBI:58914"/>
        <dbReference type="EC" id="2.5.1.74"/>
    </reaction>
</comment>
<dbReference type="Proteomes" id="UP001595685">
    <property type="component" value="Unassembled WGS sequence"/>
</dbReference>
<dbReference type="RefSeq" id="WP_376984254.1">
    <property type="nucleotide sequence ID" value="NZ_JBHRWW010000014.1"/>
</dbReference>
<dbReference type="PANTHER" id="PTHR13929">
    <property type="entry name" value="1,4-DIHYDROXY-2-NAPHTHOATE OCTAPRENYLTRANSFERASE"/>
    <property type="match status" value="1"/>
</dbReference>
<dbReference type="InterPro" id="IPR004657">
    <property type="entry name" value="MenA"/>
</dbReference>
<keyword evidence="7 8" id="KW-0472">Membrane</keyword>
<keyword evidence="11" id="KW-1185">Reference proteome</keyword>
<feature type="transmembrane region" description="Helical" evidence="8">
    <location>
        <begin position="114"/>
        <end position="133"/>
    </location>
</feature>
<dbReference type="InterPro" id="IPR000537">
    <property type="entry name" value="UbiA_prenyltransferase"/>
</dbReference>
<reference evidence="11" key="1">
    <citation type="journal article" date="2019" name="Int. J. Syst. Evol. Microbiol.">
        <title>The Global Catalogue of Microorganisms (GCM) 10K type strain sequencing project: providing services to taxonomists for standard genome sequencing and annotation.</title>
        <authorList>
            <consortium name="The Broad Institute Genomics Platform"/>
            <consortium name="The Broad Institute Genome Sequencing Center for Infectious Disease"/>
            <person name="Wu L."/>
            <person name="Ma J."/>
        </authorList>
    </citation>
    <scope>NUCLEOTIDE SEQUENCE [LARGE SCALE GENOMIC DNA]</scope>
    <source>
        <strain evidence="11">NCAIM B.02333</strain>
    </source>
</reference>
<proteinExistence type="inferred from homology"/>
<evidence type="ECO:0000256" key="9">
    <source>
        <dbReference type="NCBIfam" id="TIGR00751"/>
    </source>
</evidence>
<evidence type="ECO:0000313" key="11">
    <source>
        <dbReference type="Proteomes" id="UP001595685"/>
    </source>
</evidence>
<gene>
    <name evidence="8" type="primary">menA</name>
    <name evidence="10" type="ORF">ACFOLH_16410</name>
</gene>
<dbReference type="GO" id="GO:0046428">
    <property type="term" value="F:1,4-dihydroxy-2-naphthoate polyprenyltransferase activity"/>
    <property type="evidence" value="ECO:0007669"/>
    <property type="project" value="UniProtKB-EC"/>
</dbReference>
<comment type="function">
    <text evidence="8">Conversion of 1,4-dihydroxy-2-naphthoate (DHNA) to demethylmenaquinone (DMK).</text>
</comment>
<dbReference type="EC" id="2.5.1.74" evidence="8 9"/>
<keyword evidence="6 8" id="KW-1133">Transmembrane helix</keyword>
<evidence type="ECO:0000256" key="2">
    <source>
        <dbReference type="ARBA" id="ARBA00022428"/>
    </source>
</evidence>
<dbReference type="InterPro" id="IPR044878">
    <property type="entry name" value="UbiA_sf"/>
</dbReference>
<comment type="subcellular location">
    <subcellularLocation>
        <location evidence="8">Cell membrane</location>
        <topology evidence="8">Multi-pass membrane protein</topology>
    </subcellularLocation>
    <subcellularLocation>
        <location evidence="1">Membrane</location>
        <topology evidence="1">Multi-pass membrane protein</topology>
    </subcellularLocation>
</comment>
<keyword evidence="2 8" id="KW-0474">Menaquinone biosynthesis</keyword>
<comment type="pathway">
    <text evidence="8">Quinol/quinone metabolism; menaquinone biosynthesis; menaquinol from 1,4-dihydroxy-2-naphthoate: step 1/2.</text>
</comment>
<evidence type="ECO:0000256" key="4">
    <source>
        <dbReference type="ARBA" id="ARBA00022679"/>
    </source>
</evidence>
<sequence>MTTPAQWVAGARPRTLPAAVAPVAAGTGAAVGVGGGDAVAALLALVVALALQVAVNYANDYSDGVRGTDADRVGPLRLVGSGVASPRSVLAATGAAFAVAAVAGVSLVVRSGRWELLAVGALALVAAWTYTGGRRPYGYGGLGEVAVFVFFGLVAVLGTTWTQADRLPPGAWAAAVGVGAGACALLVVNNLRDIPTDALVGKRTLAVRLGDHRTRLLFVALLVTPLACTLVAAATATPWALLALPAAVPALRPARTVLGGAVGRALVPVLGATGVAGLAYGLLLGAGLALGR</sequence>
<name>A0ABV7WJG0_9MICO</name>
<comment type="similarity">
    <text evidence="8">Belongs to the MenA family. Type 1 subfamily.</text>
</comment>
<evidence type="ECO:0000256" key="5">
    <source>
        <dbReference type="ARBA" id="ARBA00022692"/>
    </source>
</evidence>
<dbReference type="NCBIfam" id="NF004751">
    <property type="entry name" value="PRK06080.1-3"/>
    <property type="match status" value="1"/>
</dbReference>
<protein>
    <recommendedName>
        <fullName evidence="8 9">1,4-dihydroxy-2-naphthoate octaprenyltransferase</fullName>
        <shortName evidence="8">DHNA-octaprenyltransferase</shortName>
        <ecNumber evidence="8 9">2.5.1.74</ecNumber>
    </recommendedName>
</protein>
<accession>A0ABV7WJG0</accession>
<feature type="transmembrane region" description="Helical" evidence="8">
    <location>
        <begin position="38"/>
        <end position="58"/>
    </location>
</feature>
<keyword evidence="5 8" id="KW-0812">Transmembrane</keyword>
<feature type="transmembrane region" description="Helical" evidence="8">
    <location>
        <begin position="261"/>
        <end position="290"/>
    </location>
</feature>
<feature type="transmembrane region" description="Helical" evidence="8">
    <location>
        <begin position="170"/>
        <end position="188"/>
    </location>
</feature>
<dbReference type="InterPro" id="IPR026046">
    <property type="entry name" value="UBIAD1"/>
</dbReference>
<feature type="transmembrane region" description="Helical" evidence="8">
    <location>
        <begin position="216"/>
        <end position="241"/>
    </location>
</feature>
<dbReference type="HAMAP" id="MF_01937">
    <property type="entry name" value="MenA_1"/>
    <property type="match status" value="1"/>
</dbReference>
<keyword evidence="4 8" id="KW-0808">Transferase</keyword>
<dbReference type="PIRSF" id="PIRSF005355">
    <property type="entry name" value="UBIAD1"/>
    <property type="match status" value="1"/>
</dbReference>
<feature type="transmembrane region" description="Helical" evidence="8">
    <location>
        <begin position="89"/>
        <end position="108"/>
    </location>
</feature>
<feature type="transmembrane region" description="Helical" evidence="8">
    <location>
        <begin position="145"/>
        <end position="164"/>
    </location>
</feature>
<keyword evidence="3 8" id="KW-1003">Cell membrane</keyword>
<comment type="caution">
    <text evidence="10">The sequence shown here is derived from an EMBL/GenBank/DDBJ whole genome shotgun (WGS) entry which is preliminary data.</text>
</comment>
<dbReference type="Gene3D" id="1.10.357.140">
    <property type="entry name" value="UbiA prenyltransferase"/>
    <property type="match status" value="1"/>
</dbReference>
<evidence type="ECO:0000256" key="7">
    <source>
        <dbReference type="ARBA" id="ARBA00023136"/>
    </source>
</evidence>
<organism evidence="10 11">
    <name type="scientific">Aquipuribacter hungaricus</name>
    <dbReference type="NCBI Taxonomy" id="545624"/>
    <lineage>
        <taxon>Bacteria</taxon>
        <taxon>Bacillati</taxon>
        <taxon>Actinomycetota</taxon>
        <taxon>Actinomycetes</taxon>
        <taxon>Micrococcales</taxon>
        <taxon>Intrasporangiaceae</taxon>
        <taxon>Aquipuribacter</taxon>
    </lineage>
</organism>
<dbReference type="CDD" id="cd13962">
    <property type="entry name" value="PT_UbiA_UBIAD1"/>
    <property type="match status" value="1"/>
</dbReference>
<evidence type="ECO:0000256" key="3">
    <source>
        <dbReference type="ARBA" id="ARBA00022475"/>
    </source>
</evidence>